<feature type="compositionally biased region" description="Low complexity" evidence="1">
    <location>
        <begin position="40"/>
        <end position="59"/>
    </location>
</feature>
<dbReference type="EMBL" id="CACRZD030000015">
    <property type="protein sequence ID" value="CAA6671319.1"/>
    <property type="molecule type" value="Genomic_DNA"/>
</dbReference>
<sequence>MPAAPPPPSFSAPFAAPTLRWARKKRLRCFNPDAAAATLRLSPSLSPSRSPLRRGSSSLDGGGPARCSATSQSVEESPSPAPSPAPLRQQSPSSSARPKILIRRSLLRGEREQGDELGEASEACHPMPPRPTDLSPMAPLAGEATGRSLRFPEPPHPRKRRLGEGTRIVRLLISQTFLAKRRCLHGHYGLSFCP</sequence>
<gene>
    <name evidence="2" type="ORF">SI7747_15017727</name>
</gene>
<accession>A0A7I8JMG8</accession>
<evidence type="ECO:0000313" key="2">
    <source>
        <dbReference type="EMBL" id="CAA2632088.1"/>
    </source>
</evidence>
<dbReference type="Proteomes" id="UP001189122">
    <property type="component" value="Unassembled WGS sequence"/>
</dbReference>
<evidence type="ECO:0000256" key="1">
    <source>
        <dbReference type="SAM" id="MobiDB-lite"/>
    </source>
</evidence>
<feature type="region of interest" description="Disordered" evidence="1">
    <location>
        <begin position="37"/>
        <end position="132"/>
    </location>
</feature>
<organism evidence="2">
    <name type="scientific">Spirodela intermedia</name>
    <name type="common">Intermediate duckweed</name>
    <dbReference type="NCBI Taxonomy" id="51605"/>
    <lineage>
        <taxon>Eukaryota</taxon>
        <taxon>Viridiplantae</taxon>
        <taxon>Streptophyta</taxon>
        <taxon>Embryophyta</taxon>
        <taxon>Tracheophyta</taxon>
        <taxon>Spermatophyta</taxon>
        <taxon>Magnoliopsida</taxon>
        <taxon>Liliopsida</taxon>
        <taxon>Araceae</taxon>
        <taxon>Lemnoideae</taxon>
        <taxon>Spirodela</taxon>
    </lineage>
</organism>
<evidence type="ECO:0000313" key="3">
    <source>
        <dbReference type="Proteomes" id="UP001189122"/>
    </source>
</evidence>
<reference evidence="2 3" key="1">
    <citation type="submission" date="2019-12" db="EMBL/GenBank/DDBJ databases">
        <authorList>
            <person name="Scholz U."/>
            <person name="Mascher M."/>
            <person name="Fiebig A."/>
        </authorList>
    </citation>
    <scope>NUCLEOTIDE SEQUENCE</scope>
</reference>
<name>A0A7I8JMG8_SPIIN</name>
<feature type="compositionally biased region" description="Low complexity" evidence="1">
    <location>
        <begin position="86"/>
        <end position="98"/>
    </location>
</feature>
<dbReference type="AlphaFoldDB" id="A0A7I8JMG8"/>
<protein>
    <submittedName>
        <fullName evidence="2">Uncharacterized protein</fullName>
    </submittedName>
</protein>
<keyword evidence="3" id="KW-1185">Reference proteome</keyword>
<proteinExistence type="predicted"/>
<dbReference type="EMBL" id="LR743602">
    <property type="protein sequence ID" value="CAA2632088.1"/>
    <property type="molecule type" value="Genomic_DNA"/>
</dbReference>